<evidence type="ECO:0000313" key="4">
    <source>
        <dbReference type="Proteomes" id="UP000253307"/>
    </source>
</evidence>
<dbReference type="Pfam" id="PF02153">
    <property type="entry name" value="PDH_N"/>
    <property type="match status" value="1"/>
</dbReference>
<dbReference type="SUPFAM" id="SSF48179">
    <property type="entry name" value="6-phosphogluconate dehydrogenase C-terminal domain-like"/>
    <property type="match status" value="1"/>
</dbReference>
<name>A0A368BVK5_9GAMM</name>
<dbReference type="InterPro" id="IPR050812">
    <property type="entry name" value="Preph/Arog_dehydrog"/>
</dbReference>
<dbReference type="InterPro" id="IPR046826">
    <property type="entry name" value="PDH_N"/>
</dbReference>
<dbReference type="GO" id="GO:0004665">
    <property type="term" value="F:prephenate dehydrogenase (NADP+) activity"/>
    <property type="evidence" value="ECO:0007669"/>
    <property type="project" value="InterPro"/>
</dbReference>
<evidence type="ECO:0000256" key="1">
    <source>
        <dbReference type="ARBA" id="ARBA00023002"/>
    </source>
</evidence>
<organism evidence="3 4">
    <name type="scientific">SAR86 cluster bacterium</name>
    <dbReference type="NCBI Taxonomy" id="2030880"/>
    <lineage>
        <taxon>Bacteria</taxon>
        <taxon>Pseudomonadati</taxon>
        <taxon>Pseudomonadota</taxon>
        <taxon>Gammaproteobacteria</taxon>
        <taxon>SAR86 cluster</taxon>
    </lineage>
</organism>
<gene>
    <name evidence="3" type="ORF">DBW96_02460</name>
</gene>
<dbReference type="Gene3D" id="1.10.3660.10">
    <property type="entry name" value="6-phosphogluconate dehydrogenase C-terminal like domain"/>
    <property type="match status" value="1"/>
</dbReference>
<dbReference type="InterPro" id="IPR003099">
    <property type="entry name" value="Prephen_DH"/>
</dbReference>
<dbReference type="InterPro" id="IPR008927">
    <property type="entry name" value="6-PGluconate_DH-like_C_sf"/>
</dbReference>
<keyword evidence="1" id="KW-0560">Oxidoreductase</keyword>
<dbReference type="PANTHER" id="PTHR21363:SF0">
    <property type="entry name" value="PREPHENATE DEHYDROGENASE [NADP(+)]"/>
    <property type="match status" value="1"/>
</dbReference>
<protein>
    <submittedName>
        <fullName evidence="3">Prephenate dehydrogenase</fullName>
    </submittedName>
</protein>
<dbReference type="Pfam" id="PF20463">
    <property type="entry name" value="PDH_C"/>
    <property type="match status" value="1"/>
</dbReference>
<dbReference type="InterPro" id="IPR036291">
    <property type="entry name" value="NAD(P)-bd_dom_sf"/>
</dbReference>
<sequence length="269" mass="30230">MNNIVICGIGLIGGSIAKGLSKDNFNVYVIDSNLDSKNNAIRNKHAHEAMHSVEEVKKLEDAIFIFATPPKTTLEILKKNEWLLSSKFSVTDVTSVKTELIKYLKGFDAENFILSHPISGSHLSGFENSSENLFAGKTTIISSLGSSKFHLDRIQNLWKSLKSNVIELDYENHDKLFSLTSHLPHFVAYSLMKVLHDNNIDISTYAGGGLKEFIRLSQSSPEMWGDIFQSNAHLNKHIDELVEKLIELKELSSSKDGFALKEYLNQFKQ</sequence>
<dbReference type="GO" id="GO:0006571">
    <property type="term" value="P:tyrosine biosynthetic process"/>
    <property type="evidence" value="ECO:0007669"/>
    <property type="project" value="InterPro"/>
</dbReference>
<evidence type="ECO:0000259" key="2">
    <source>
        <dbReference type="PROSITE" id="PS51176"/>
    </source>
</evidence>
<dbReference type="EMBL" id="QOPE01000015">
    <property type="protein sequence ID" value="RCL41115.1"/>
    <property type="molecule type" value="Genomic_DNA"/>
</dbReference>
<dbReference type="PROSITE" id="PS51176">
    <property type="entry name" value="PDH_ADH"/>
    <property type="match status" value="1"/>
</dbReference>
<dbReference type="SUPFAM" id="SSF51735">
    <property type="entry name" value="NAD(P)-binding Rossmann-fold domains"/>
    <property type="match status" value="1"/>
</dbReference>
<reference evidence="3 4" key="1">
    <citation type="journal article" date="2018" name="Microbiome">
        <title>Fine metagenomic profile of the Mediterranean stratified and mixed water columns revealed by assembly and recruitment.</title>
        <authorList>
            <person name="Haro-Moreno J.M."/>
            <person name="Lopez-Perez M."/>
            <person name="De La Torre J.R."/>
            <person name="Picazo A."/>
            <person name="Camacho A."/>
            <person name="Rodriguez-Valera F."/>
        </authorList>
    </citation>
    <scope>NUCLEOTIDE SEQUENCE [LARGE SCALE GENOMIC DNA]</scope>
    <source>
        <strain evidence="3">MED-G82</strain>
    </source>
</reference>
<comment type="caution">
    <text evidence="3">The sequence shown here is derived from an EMBL/GenBank/DDBJ whole genome shotgun (WGS) entry which is preliminary data.</text>
</comment>
<dbReference type="Proteomes" id="UP000253307">
    <property type="component" value="Unassembled WGS sequence"/>
</dbReference>
<dbReference type="Gene3D" id="3.40.50.720">
    <property type="entry name" value="NAD(P)-binding Rossmann-like Domain"/>
    <property type="match status" value="1"/>
</dbReference>
<dbReference type="PANTHER" id="PTHR21363">
    <property type="entry name" value="PREPHENATE DEHYDROGENASE"/>
    <property type="match status" value="1"/>
</dbReference>
<dbReference type="GO" id="GO:0070403">
    <property type="term" value="F:NAD+ binding"/>
    <property type="evidence" value="ECO:0007669"/>
    <property type="project" value="InterPro"/>
</dbReference>
<dbReference type="AlphaFoldDB" id="A0A368BVK5"/>
<accession>A0A368BVK5</accession>
<dbReference type="InterPro" id="IPR046825">
    <property type="entry name" value="PDH_C"/>
</dbReference>
<feature type="domain" description="Prephenate/arogenate dehydrogenase" evidence="2">
    <location>
        <begin position="2"/>
        <end position="269"/>
    </location>
</feature>
<dbReference type="GO" id="GO:0008977">
    <property type="term" value="F:prephenate dehydrogenase (NAD+) activity"/>
    <property type="evidence" value="ECO:0007669"/>
    <property type="project" value="InterPro"/>
</dbReference>
<evidence type="ECO:0000313" key="3">
    <source>
        <dbReference type="EMBL" id="RCL41115.1"/>
    </source>
</evidence>
<proteinExistence type="predicted"/>